<proteinExistence type="predicted"/>
<keyword evidence="3" id="KW-1185">Reference proteome</keyword>
<dbReference type="AlphaFoldDB" id="A0A9N7ZD10"/>
<dbReference type="EMBL" id="CADEAL010004336">
    <property type="protein sequence ID" value="CAB1457319.1"/>
    <property type="molecule type" value="Genomic_DNA"/>
</dbReference>
<comment type="caution">
    <text evidence="2">The sequence shown here is derived from an EMBL/GenBank/DDBJ whole genome shotgun (WGS) entry which is preliminary data.</text>
</comment>
<dbReference type="Proteomes" id="UP001153269">
    <property type="component" value="Unassembled WGS sequence"/>
</dbReference>
<evidence type="ECO:0000256" key="1">
    <source>
        <dbReference type="SAM" id="MobiDB-lite"/>
    </source>
</evidence>
<reference evidence="2" key="1">
    <citation type="submission" date="2020-03" db="EMBL/GenBank/DDBJ databases">
        <authorList>
            <person name="Weist P."/>
        </authorList>
    </citation>
    <scope>NUCLEOTIDE SEQUENCE</scope>
</reference>
<feature type="region of interest" description="Disordered" evidence="1">
    <location>
        <begin position="58"/>
        <end position="91"/>
    </location>
</feature>
<sequence>MERGLPHGLCVLPPLLPPAPHHIRIHLFLVNSGFKRNAASALLFSVASIKSKHMLSLSGPAVRQGEPPTARYTRTPLKPSPAPASSPWAFLTPDSPPVHGLITIRAD</sequence>
<name>A0A9N7ZD10_PLEPL</name>
<organism evidence="2 3">
    <name type="scientific">Pleuronectes platessa</name>
    <name type="common">European plaice</name>
    <dbReference type="NCBI Taxonomy" id="8262"/>
    <lineage>
        <taxon>Eukaryota</taxon>
        <taxon>Metazoa</taxon>
        <taxon>Chordata</taxon>
        <taxon>Craniata</taxon>
        <taxon>Vertebrata</taxon>
        <taxon>Euteleostomi</taxon>
        <taxon>Actinopterygii</taxon>
        <taxon>Neopterygii</taxon>
        <taxon>Teleostei</taxon>
        <taxon>Neoteleostei</taxon>
        <taxon>Acanthomorphata</taxon>
        <taxon>Carangaria</taxon>
        <taxon>Pleuronectiformes</taxon>
        <taxon>Pleuronectoidei</taxon>
        <taxon>Pleuronectidae</taxon>
        <taxon>Pleuronectes</taxon>
    </lineage>
</organism>
<evidence type="ECO:0000313" key="3">
    <source>
        <dbReference type="Proteomes" id="UP001153269"/>
    </source>
</evidence>
<evidence type="ECO:0000313" key="2">
    <source>
        <dbReference type="EMBL" id="CAB1457319.1"/>
    </source>
</evidence>
<gene>
    <name evidence="2" type="ORF">PLEPLA_LOCUS45142</name>
</gene>
<accession>A0A9N7ZD10</accession>
<protein>
    <submittedName>
        <fullName evidence="2">Uncharacterized protein</fullName>
    </submittedName>
</protein>